<dbReference type="GO" id="GO:0005783">
    <property type="term" value="C:endoplasmic reticulum"/>
    <property type="evidence" value="ECO:0007669"/>
    <property type="project" value="TreeGrafter"/>
</dbReference>
<dbReference type="InterPro" id="IPR036249">
    <property type="entry name" value="Thioredoxin-like_sf"/>
</dbReference>
<dbReference type="SUPFAM" id="SSF54236">
    <property type="entry name" value="Ubiquitin-like"/>
    <property type="match status" value="1"/>
</dbReference>
<gene>
    <name evidence="4" type="ORF">SASPL_150377</name>
</gene>
<dbReference type="GO" id="GO:0043130">
    <property type="term" value="F:ubiquitin binding"/>
    <property type="evidence" value="ECO:0007669"/>
    <property type="project" value="TreeGrafter"/>
</dbReference>
<evidence type="ECO:0000313" key="5">
    <source>
        <dbReference type="Proteomes" id="UP000298416"/>
    </source>
</evidence>
<dbReference type="InterPro" id="IPR001012">
    <property type="entry name" value="UBX_dom"/>
</dbReference>
<dbReference type="InterPro" id="IPR029071">
    <property type="entry name" value="Ubiquitin-like_domsf"/>
</dbReference>
<dbReference type="SMART" id="SM00166">
    <property type="entry name" value="UBX"/>
    <property type="match status" value="1"/>
</dbReference>
<dbReference type="Gene3D" id="3.40.30.10">
    <property type="entry name" value="Glutaredoxin"/>
    <property type="match status" value="1"/>
</dbReference>
<feature type="domain" description="UBX" evidence="3">
    <location>
        <begin position="285"/>
        <end position="363"/>
    </location>
</feature>
<feature type="region of interest" description="Disordered" evidence="2">
    <location>
        <begin position="248"/>
        <end position="291"/>
    </location>
</feature>
<accession>A0A8X8W6H2</accession>
<dbReference type="GO" id="GO:0036503">
    <property type="term" value="P:ERAD pathway"/>
    <property type="evidence" value="ECO:0007669"/>
    <property type="project" value="TreeGrafter"/>
</dbReference>
<dbReference type="Gene3D" id="3.10.20.90">
    <property type="entry name" value="Phosphatidylinositol 3-kinase Catalytic Subunit, Chain A, domain 1"/>
    <property type="match status" value="1"/>
</dbReference>
<proteinExistence type="predicted"/>
<feature type="compositionally biased region" description="Low complexity" evidence="2">
    <location>
        <begin position="266"/>
        <end position="275"/>
    </location>
</feature>
<dbReference type="InterPro" id="IPR050730">
    <property type="entry name" value="UBX_domain-protein"/>
</dbReference>
<reference evidence="4" key="2">
    <citation type="submission" date="2020-08" db="EMBL/GenBank/DDBJ databases">
        <title>Plant Genome Project.</title>
        <authorList>
            <person name="Zhang R.-G."/>
        </authorList>
    </citation>
    <scope>NUCLEOTIDE SEQUENCE</scope>
    <source>
        <strain evidence="4">Huo1</strain>
        <tissue evidence="4">Leaf</tissue>
    </source>
</reference>
<dbReference type="Pfam" id="PF21021">
    <property type="entry name" value="FAF1"/>
    <property type="match status" value="1"/>
</dbReference>
<dbReference type="SUPFAM" id="SSF52833">
    <property type="entry name" value="Thioredoxin-like"/>
    <property type="match status" value="1"/>
</dbReference>
<dbReference type="Proteomes" id="UP000298416">
    <property type="component" value="Unassembled WGS sequence"/>
</dbReference>
<protein>
    <recommendedName>
        <fullName evidence="3">UBX domain-containing protein</fullName>
    </recommendedName>
</protein>
<comment type="caution">
    <text evidence="4">The sequence shown here is derived from an EMBL/GenBank/DDBJ whole genome shotgun (WGS) entry which is preliminary data.</text>
</comment>
<reference evidence="4" key="1">
    <citation type="submission" date="2018-01" db="EMBL/GenBank/DDBJ databases">
        <authorList>
            <person name="Mao J.F."/>
        </authorList>
    </citation>
    <scope>NUCLEOTIDE SEQUENCE</scope>
    <source>
        <strain evidence="4">Huo1</strain>
        <tissue evidence="4">Leaf</tissue>
    </source>
</reference>
<keyword evidence="5" id="KW-1185">Reference proteome</keyword>
<dbReference type="CDD" id="cd02958">
    <property type="entry name" value="UAS"/>
    <property type="match status" value="1"/>
</dbReference>
<dbReference type="InterPro" id="IPR006577">
    <property type="entry name" value="UAS"/>
</dbReference>
<dbReference type="PANTHER" id="PTHR23322">
    <property type="entry name" value="FAS-ASSOCIATED PROTEIN"/>
    <property type="match status" value="1"/>
</dbReference>
<dbReference type="InterPro" id="IPR049483">
    <property type="entry name" value="FAF1_2-like_UAS"/>
</dbReference>
<evidence type="ECO:0000313" key="4">
    <source>
        <dbReference type="EMBL" id="KAG6388940.1"/>
    </source>
</evidence>
<sequence length="366" mass="41100">MSSSTRESARSIGEAVCNGLVRRMVSLPRNILGGFSRTMNQGIDMIGIVARRNQNFHSQQPSNLPFQDPFSHPAPLIQEEWAFLSTFEQQYGHTHPFFYACRLMEALKISREEHKLMFMYIHSPDHPFTPNFCRETLSSELVVQFLDANFISWGGISSRGEGLHMATSLQASSFPFCAIVAPAPGDNLAVVQQMEGPVSPAELVEILQRTLEEQGVAFGSGGRANLEEKMRADRRLKEEQDAAYLAALKIDQESERERQSKKKSSPKSISKQPNKAAENFSNTSKKGEETQILIRFPNGERREKSFLSSDQIEAIYRYIDSLGLTAVGNYRLISNFPRKVYGVDEMSMTLKDAGLNSKASLFLEML</sequence>
<dbReference type="Pfam" id="PF00789">
    <property type="entry name" value="UBX"/>
    <property type="match status" value="1"/>
</dbReference>
<dbReference type="PROSITE" id="PS50033">
    <property type="entry name" value="UBX"/>
    <property type="match status" value="1"/>
</dbReference>
<dbReference type="PANTHER" id="PTHR23322:SF71">
    <property type="entry name" value="UBIQUITIN-ASSOCIATED (UBA) PROTEIN-RELATED"/>
    <property type="match status" value="1"/>
</dbReference>
<organism evidence="4">
    <name type="scientific">Salvia splendens</name>
    <name type="common">Scarlet sage</name>
    <dbReference type="NCBI Taxonomy" id="180675"/>
    <lineage>
        <taxon>Eukaryota</taxon>
        <taxon>Viridiplantae</taxon>
        <taxon>Streptophyta</taxon>
        <taxon>Embryophyta</taxon>
        <taxon>Tracheophyta</taxon>
        <taxon>Spermatophyta</taxon>
        <taxon>Magnoliopsida</taxon>
        <taxon>eudicotyledons</taxon>
        <taxon>Gunneridae</taxon>
        <taxon>Pentapetalae</taxon>
        <taxon>asterids</taxon>
        <taxon>lamiids</taxon>
        <taxon>Lamiales</taxon>
        <taxon>Lamiaceae</taxon>
        <taxon>Nepetoideae</taxon>
        <taxon>Mentheae</taxon>
        <taxon>Salviinae</taxon>
        <taxon>Salvia</taxon>
        <taxon>Salvia subgen. Calosphace</taxon>
        <taxon>core Calosphace</taxon>
    </lineage>
</organism>
<dbReference type="CDD" id="cd01767">
    <property type="entry name" value="UBX"/>
    <property type="match status" value="1"/>
</dbReference>
<dbReference type="EMBL" id="PNBA02000020">
    <property type="protein sequence ID" value="KAG6388940.1"/>
    <property type="molecule type" value="Genomic_DNA"/>
</dbReference>
<keyword evidence="1" id="KW-0833">Ubl conjugation pathway</keyword>
<evidence type="ECO:0000256" key="2">
    <source>
        <dbReference type="SAM" id="MobiDB-lite"/>
    </source>
</evidence>
<dbReference type="OrthoDB" id="1026733at2759"/>
<evidence type="ECO:0000259" key="3">
    <source>
        <dbReference type="PROSITE" id="PS50033"/>
    </source>
</evidence>
<evidence type="ECO:0000256" key="1">
    <source>
        <dbReference type="ARBA" id="ARBA00022786"/>
    </source>
</evidence>
<dbReference type="SMART" id="SM00594">
    <property type="entry name" value="UAS"/>
    <property type="match status" value="1"/>
</dbReference>
<name>A0A8X8W6H2_SALSN</name>
<dbReference type="AlphaFoldDB" id="A0A8X8W6H2"/>